<dbReference type="InterPro" id="IPR005821">
    <property type="entry name" value="Ion_trans_dom"/>
</dbReference>
<evidence type="ECO:0000313" key="12">
    <source>
        <dbReference type="EMBL" id="KAJ8614261.1"/>
    </source>
</evidence>
<evidence type="ECO:0000256" key="10">
    <source>
        <dbReference type="SAM" id="Phobius"/>
    </source>
</evidence>
<feature type="compositionally biased region" description="Low complexity" evidence="9">
    <location>
        <begin position="1"/>
        <end position="11"/>
    </location>
</feature>
<evidence type="ECO:0000256" key="1">
    <source>
        <dbReference type="ARBA" id="ARBA00004141"/>
    </source>
</evidence>
<dbReference type="PROSITE" id="PS00889">
    <property type="entry name" value="CNMP_BINDING_2"/>
    <property type="match status" value="1"/>
</dbReference>
<dbReference type="GO" id="GO:0016020">
    <property type="term" value="C:membrane"/>
    <property type="evidence" value="ECO:0007669"/>
    <property type="project" value="UniProtKB-SubCell"/>
</dbReference>
<dbReference type="InterPro" id="IPR014710">
    <property type="entry name" value="RmlC-like_jellyroll"/>
</dbReference>
<dbReference type="InterPro" id="IPR050866">
    <property type="entry name" value="CNG_cation_channel"/>
</dbReference>
<accession>A0AAD7UQK8</accession>
<sequence>MDSQQQQQQQQDAASETPSRARFSTYFEKRDRRMSSRTREMAARRRRLDQMHLRKLVRQEQNPLNKLVSLRKNTDDEQRLSLESRSVLESRYACVRRLANLEHPWRARWDAFVLGVVSIDSLVTPFLAAFMDSLRASDRHFNDYLKGLLLTYALDAICAPDMLLQSFSISFDVRFGVVDDVDELRYRYLRSWSFFFDLVAIVPVEVLGWIAGHGPTSTVFSAIRLKRMLRVHRIYGTLTRWGLNIRMNSSLFGILNCLAFIVFSSHGVACLWFWLASEGSSSRGDDDDHLLVATNPKTWLDLVPRWREMGTRLLYVKSLYWTMSTMTTVGYGDLTPVSTSEHVYAIFVMLFGSILFAYIFGLMASLVASIDVTMANFRTKVDSVQRFLHYRDVPKDLCARVHRSLDHTWVQTRGFDERAIMADLPSSIQLDLALHLYGDMITRVPLFQNSCPSFLSAVVLLLNPKVFPEKELLVRKGEVGREMFFIQRGIVAVMNDITGECLVTLREGHYFGEVAILCHARRSATVVSVSEVDLLSLSKVDLDKLCCDFPKVKAKMKDLALERRKLVAARVVRIWGTKPKDGQPTPKNLLKNQLSKHISNIRVENAASAASKETRVRDIKEFVGQTLVHAYRERKEAKSRQQQQQQQPQSLVKRRRSSLLLFGGGSSNSRVTPATVLARTNPSSSSSSSSSLQVEDVTTEPPDVRGSTDSAAKNLP</sequence>
<feature type="transmembrane region" description="Helical" evidence="10">
    <location>
        <begin position="251"/>
        <end position="275"/>
    </location>
</feature>
<evidence type="ECO:0000256" key="2">
    <source>
        <dbReference type="ARBA" id="ARBA00022448"/>
    </source>
</evidence>
<dbReference type="InterPro" id="IPR003938">
    <property type="entry name" value="K_chnl_volt-dep_EAG/ELK/ERG"/>
</dbReference>
<name>A0AAD7UQK8_9STRA</name>
<organism evidence="12 13">
    <name type="scientific">Chrysophaeum taylorii</name>
    <dbReference type="NCBI Taxonomy" id="2483200"/>
    <lineage>
        <taxon>Eukaryota</taxon>
        <taxon>Sar</taxon>
        <taxon>Stramenopiles</taxon>
        <taxon>Ochrophyta</taxon>
        <taxon>Pelagophyceae</taxon>
        <taxon>Pelagomonadales</taxon>
        <taxon>Pelagomonadaceae</taxon>
        <taxon>Chrysophaeum</taxon>
    </lineage>
</organism>
<dbReference type="Gene3D" id="1.10.287.70">
    <property type="match status" value="1"/>
</dbReference>
<dbReference type="SMART" id="SM00100">
    <property type="entry name" value="cNMP"/>
    <property type="match status" value="1"/>
</dbReference>
<dbReference type="Gene3D" id="2.60.120.10">
    <property type="entry name" value="Jelly Rolls"/>
    <property type="match status" value="1"/>
</dbReference>
<feature type="transmembrane region" description="Helical" evidence="10">
    <location>
        <begin position="111"/>
        <end position="130"/>
    </location>
</feature>
<dbReference type="InterPro" id="IPR018488">
    <property type="entry name" value="cNMP-bd_CS"/>
</dbReference>
<dbReference type="InterPro" id="IPR000595">
    <property type="entry name" value="cNMP-bd_dom"/>
</dbReference>
<dbReference type="AlphaFoldDB" id="A0AAD7UQK8"/>
<keyword evidence="5" id="KW-0406">Ion transport</keyword>
<feature type="region of interest" description="Disordered" evidence="9">
    <location>
        <begin position="1"/>
        <end position="42"/>
    </location>
</feature>
<dbReference type="GO" id="GO:0044877">
    <property type="term" value="F:protein-containing complex binding"/>
    <property type="evidence" value="ECO:0007669"/>
    <property type="project" value="TreeGrafter"/>
</dbReference>
<dbReference type="Proteomes" id="UP001230188">
    <property type="component" value="Unassembled WGS sequence"/>
</dbReference>
<gene>
    <name evidence="12" type="ORF">CTAYLR_001122</name>
</gene>
<keyword evidence="2" id="KW-0813">Transport</keyword>
<keyword evidence="8" id="KW-0407">Ion channel</keyword>
<dbReference type="PROSITE" id="PS00888">
    <property type="entry name" value="CNMP_BINDING_1"/>
    <property type="match status" value="1"/>
</dbReference>
<dbReference type="PRINTS" id="PR01463">
    <property type="entry name" value="EAGCHANLFMLY"/>
</dbReference>
<dbReference type="FunFam" id="1.10.287.630:FF:000001">
    <property type="entry name" value="Cyclic nucleotide-gated channel alpha 3"/>
    <property type="match status" value="1"/>
</dbReference>
<keyword evidence="3 10" id="KW-0812">Transmembrane</keyword>
<dbReference type="GO" id="GO:0005249">
    <property type="term" value="F:voltage-gated potassium channel activity"/>
    <property type="evidence" value="ECO:0007669"/>
    <property type="project" value="InterPro"/>
</dbReference>
<evidence type="ECO:0000256" key="5">
    <source>
        <dbReference type="ARBA" id="ARBA00023065"/>
    </source>
</evidence>
<dbReference type="Gene3D" id="1.10.287.630">
    <property type="entry name" value="Helix hairpin bin"/>
    <property type="match status" value="1"/>
</dbReference>
<reference evidence="12" key="1">
    <citation type="submission" date="2023-01" db="EMBL/GenBank/DDBJ databases">
        <title>Metagenome sequencing of chrysophaentin producing Chrysophaeum taylorii.</title>
        <authorList>
            <person name="Davison J."/>
            <person name="Bewley C."/>
        </authorList>
    </citation>
    <scope>NUCLEOTIDE SEQUENCE</scope>
    <source>
        <strain evidence="12">NIES-1699</strain>
    </source>
</reference>
<feature type="region of interest" description="Disordered" evidence="9">
    <location>
        <begin position="633"/>
        <end position="716"/>
    </location>
</feature>
<evidence type="ECO:0000256" key="4">
    <source>
        <dbReference type="ARBA" id="ARBA00022989"/>
    </source>
</evidence>
<dbReference type="SUPFAM" id="SSF51206">
    <property type="entry name" value="cAMP-binding domain-like"/>
    <property type="match status" value="1"/>
</dbReference>
<feature type="compositionally biased region" description="Low complexity" evidence="9">
    <location>
        <begin position="641"/>
        <end position="651"/>
    </location>
</feature>
<dbReference type="Pfam" id="PF00520">
    <property type="entry name" value="Ion_trans"/>
    <property type="match status" value="1"/>
</dbReference>
<comment type="caution">
    <text evidence="12">The sequence shown here is derived from an EMBL/GenBank/DDBJ whole genome shotgun (WGS) entry which is preliminary data.</text>
</comment>
<evidence type="ECO:0000259" key="11">
    <source>
        <dbReference type="PROSITE" id="PS50042"/>
    </source>
</evidence>
<evidence type="ECO:0000313" key="13">
    <source>
        <dbReference type="Proteomes" id="UP001230188"/>
    </source>
</evidence>
<keyword evidence="4 10" id="KW-1133">Transmembrane helix</keyword>
<evidence type="ECO:0000256" key="6">
    <source>
        <dbReference type="ARBA" id="ARBA00023136"/>
    </source>
</evidence>
<dbReference type="GO" id="GO:0005221">
    <property type="term" value="F:intracellularly cyclic nucleotide-activated monoatomic cation channel activity"/>
    <property type="evidence" value="ECO:0007669"/>
    <property type="project" value="InterPro"/>
</dbReference>
<keyword evidence="13" id="KW-1185">Reference proteome</keyword>
<feature type="transmembrane region" description="Helical" evidence="10">
    <location>
        <begin position="344"/>
        <end position="370"/>
    </location>
</feature>
<dbReference type="PANTHER" id="PTHR45638">
    <property type="entry name" value="CYCLIC NUCLEOTIDE-GATED CATION CHANNEL SUBUNIT A"/>
    <property type="match status" value="1"/>
</dbReference>
<feature type="domain" description="Cyclic nucleotide-binding" evidence="11">
    <location>
        <begin position="446"/>
        <end position="563"/>
    </location>
</feature>
<dbReference type="Pfam" id="PF00027">
    <property type="entry name" value="cNMP_binding"/>
    <property type="match status" value="1"/>
</dbReference>
<dbReference type="PANTHER" id="PTHR45638:SF11">
    <property type="entry name" value="CYCLIC NUCLEOTIDE-GATED CATION CHANNEL SUBUNIT A"/>
    <property type="match status" value="1"/>
</dbReference>
<evidence type="ECO:0000256" key="7">
    <source>
        <dbReference type="ARBA" id="ARBA00023286"/>
    </source>
</evidence>
<evidence type="ECO:0000256" key="8">
    <source>
        <dbReference type="ARBA" id="ARBA00023303"/>
    </source>
</evidence>
<dbReference type="EMBL" id="JAQMWT010000009">
    <property type="protein sequence ID" value="KAJ8614261.1"/>
    <property type="molecule type" value="Genomic_DNA"/>
</dbReference>
<comment type="subcellular location">
    <subcellularLocation>
        <location evidence="1">Membrane</location>
        <topology evidence="1">Multi-pass membrane protein</topology>
    </subcellularLocation>
</comment>
<protein>
    <recommendedName>
        <fullName evidence="11">Cyclic nucleotide-binding domain-containing protein</fullName>
    </recommendedName>
</protein>
<dbReference type="InterPro" id="IPR018490">
    <property type="entry name" value="cNMP-bd_dom_sf"/>
</dbReference>
<evidence type="ECO:0000256" key="3">
    <source>
        <dbReference type="ARBA" id="ARBA00022692"/>
    </source>
</evidence>
<dbReference type="CDD" id="cd00038">
    <property type="entry name" value="CAP_ED"/>
    <property type="match status" value="1"/>
</dbReference>
<feature type="compositionally biased region" description="Polar residues" evidence="9">
    <location>
        <begin position="707"/>
        <end position="716"/>
    </location>
</feature>
<proteinExistence type="predicted"/>
<evidence type="ECO:0000256" key="9">
    <source>
        <dbReference type="SAM" id="MobiDB-lite"/>
    </source>
</evidence>
<dbReference type="PROSITE" id="PS50042">
    <property type="entry name" value="CNMP_BINDING_3"/>
    <property type="match status" value="1"/>
</dbReference>
<dbReference type="SUPFAM" id="SSF81324">
    <property type="entry name" value="Voltage-gated potassium channels"/>
    <property type="match status" value="1"/>
</dbReference>
<keyword evidence="7" id="KW-1071">Ligand-gated ion channel</keyword>
<keyword evidence="6 10" id="KW-0472">Membrane</keyword>
<feature type="compositionally biased region" description="Basic and acidic residues" evidence="9">
    <location>
        <begin position="27"/>
        <end position="42"/>
    </location>
</feature>